<comment type="caution">
    <text evidence="2">The sequence shown here is derived from an EMBL/GenBank/DDBJ whole genome shotgun (WGS) entry which is preliminary data.</text>
</comment>
<reference evidence="2 3" key="1">
    <citation type="submission" date="2020-08" db="EMBL/GenBank/DDBJ databases">
        <title>Genomic Encyclopedia of Type Strains, Phase IV (KMG-IV): sequencing the most valuable type-strain genomes for metagenomic binning, comparative biology and taxonomic classification.</title>
        <authorList>
            <person name="Goeker M."/>
        </authorList>
    </citation>
    <scope>NUCLEOTIDE SEQUENCE [LARGE SCALE GENOMIC DNA]</scope>
    <source>
        <strain evidence="2 3">DSM 23240</strain>
    </source>
</reference>
<proteinExistence type="predicted"/>
<gene>
    <name evidence="2" type="ORF">HNR39_003685</name>
</gene>
<evidence type="ECO:0000256" key="1">
    <source>
        <dbReference type="SAM" id="MobiDB-lite"/>
    </source>
</evidence>
<protein>
    <submittedName>
        <fullName evidence="2">Uncharacterized protein</fullName>
    </submittedName>
</protein>
<evidence type="ECO:0000313" key="3">
    <source>
        <dbReference type="Proteomes" id="UP000571084"/>
    </source>
</evidence>
<evidence type="ECO:0000313" key="2">
    <source>
        <dbReference type="EMBL" id="MBB5201827.1"/>
    </source>
</evidence>
<feature type="compositionally biased region" description="Basic residues" evidence="1">
    <location>
        <begin position="74"/>
        <end position="85"/>
    </location>
</feature>
<organism evidence="2 3">
    <name type="scientific">Glaciimonas immobilis</name>
    <dbReference type="NCBI Taxonomy" id="728004"/>
    <lineage>
        <taxon>Bacteria</taxon>
        <taxon>Pseudomonadati</taxon>
        <taxon>Pseudomonadota</taxon>
        <taxon>Betaproteobacteria</taxon>
        <taxon>Burkholderiales</taxon>
        <taxon>Oxalobacteraceae</taxon>
        <taxon>Glaciimonas</taxon>
    </lineage>
</organism>
<keyword evidence="3" id="KW-1185">Reference proteome</keyword>
<accession>A0A840RTG2</accession>
<dbReference type="EMBL" id="JACHHQ010000008">
    <property type="protein sequence ID" value="MBB5201827.1"/>
    <property type="molecule type" value="Genomic_DNA"/>
</dbReference>
<dbReference type="AlphaFoldDB" id="A0A840RTG2"/>
<feature type="region of interest" description="Disordered" evidence="1">
    <location>
        <begin position="54"/>
        <end position="94"/>
    </location>
</feature>
<name>A0A840RTG2_9BURK</name>
<sequence length="94" mass="10916">MKKIELIRKLSELDRRGVYVMARRDIEKLFPEEGEKAMEKSLQRRVADGLLQRGQRAIPTHPQPAKIAGSPNRSPRHQGLRRKAHREAWVLSHC</sequence>
<dbReference type="Proteomes" id="UP000571084">
    <property type="component" value="Unassembled WGS sequence"/>
</dbReference>